<organism evidence="1 2">
    <name type="scientific">Amycolatopsis coloradensis</name>
    <dbReference type="NCBI Taxonomy" id="76021"/>
    <lineage>
        <taxon>Bacteria</taxon>
        <taxon>Bacillati</taxon>
        <taxon>Actinomycetota</taxon>
        <taxon>Actinomycetes</taxon>
        <taxon>Pseudonocardiales</taxon>
        <taxon>Pseudonocardiaceae</taxon>
        <taxon>Amycolatopsis</taxon>
    </lineage>
</organism>
<evidence type="ECO:0000313" key="1">
    <source>
        <dbReference type="EMBL" id="WYW15587.1"/>
    </source>
</evidence>
<dbReference type="EMBL" id="CP150484">
    <property type="protein sequence ID" value="WYW15587.1"/>
    <property type="molecule type" value="Genomic_DNA"/>
</dbReference>
<protein>
    <submittedName>
        <fullName evidence="1">Uncharacterized protein</fullName>
    </submittedName>
</protein>
<proteinExistence type="predicted"/>
<dbReference type="Proteomes" id="UP001456344">
    <property type="component" value="Chromosome"/>
</dbReference>
<evidence type="ECO:0000313" key="2">
    <source>
        <dbReference type="Proteomes" id="UP001456344"/>
    </source>
</evidence>
<keyword evidence="2" id="KW-1185">Reference proteome</keyword>
<reference evidence="1" key="1">
    <citation type="submission" date="2023-10" db="EMBL/GenBank/DDBJ databases">
        <title>Whole genome sequencing of actinobacterial strain Amycolatopsis sp. (BCA-696) identifies the underlying plant growth-promoting genes.</title>
        <authorList>
            <person name="Gandham P."/>
            <person name="Vadla N."/>
            <person name="Saji A."/>
            <person name="Srinivas V."/>
            <person name="Ruperao P."/>
            <person name="Selvanayagam S."/>
            <person name="Saxena R.K."/>
            <person name="Rathore A."/>
            <person name="Gopalakrishnan S."/>
            <person name="Thakur V."/>
        </authorList>
    </citation>
    <scope>NUCLEOTIDE SEQUENCE</scope>
    <source>
        <strain evidence="1">BCA-696</strain>
    </source>
</reference>
<accession>A0ACD5B8B8</accession>
<sequence>MATTIRRSVEGPVFLLAGAPEPDLTTYAAELVTLFDLATRRQ</sequence>
<name>A0ACD5B8B8_9PSEU</name>
<gene>
    <name evidence="1" type="ORF">LCL61_08485</name>
</gene>